<proteinExistence type="inferred from homology"/>
<name>A0A9Q5ZGF8_NOSLI</name>
<dbReference type="PROSITE" id="PS51987">
    <property type="entry name" value="GS_CATALYTIC"/>
    <property type="match status" value="1"/>
</dbReference>
<dbReference type="AlphaFoldDB" id="A0A9Q5ZGF8"/>
<keyword evidence="3" id="KW-0547">Nucleotide-binding</keyword>
<dbReference type="SUPFAM" id="SSF55931">
    <property type="entry name" value="Glutamine synthetase/guanido kinase"/>
    <property type="match status" value="1"/>
</dbReference>
<evidence type="ECO:0000256" key="2">
    <source>
        <dbReference type="ARBA" id="ARBA00022598"/>
    </source>
</evidence>
<evidence type="ECO:0000256" key="6">
    <source>
        <dbReference type="PROSITE-ProRule" id="PRU01331"/>
    </source>
</evidence>
<dbReference type="Pfam" id="PF16952">
    <property type="entry name" value="Gln-synt_N_2"/>
    <property type="match status" value="1"/>
</dbReference>
<comment type="function">
    <text evidence="5">Involved in nitrogen metabolism via ammonium assimilation. Catalyzes the ATP-dependent biosynthesis of glutamine from glutamate and ammonia.</text>
</comment>
<dbReference type="PANTHER" id="PTHR43785">
    <property type="entry name" value="GAMMA-GLUTAMYLPUTRESCINE SYNTHETASE"/>
    <property type="match status" value="1"/>
</dbReference>
<dbReference type="GeneID" id="57091888"/>
<dbReference type="PANTHER" id="PTHR43785:SF2">
    <property type="entry name" value="TYPE-1 GLUTAMINE SYNTHETASE 1"/>
    <property type="match status" value="1"/>
</dbReference>
<dbReference type="GO" id="GO:0004356">
    <property type="term" value="F:glutamine synthetase activity"/>
    <property type="evidence" value="ECO:0007669"/>
    <property type="project" value="InterPro"/>
</dbReference>
<dbReference type="EMBL" id="LAHD01000003">
    <property type="protein sequence ID" value="PHK07069.1"/>
    <property type="molecule type" value="Genomic_DNA"/>
</dbReference>
<dbReference type="GO" id="GO:0005524">
    <property type="term" value="F:ATP binding"/>
    <property type="evidence" value="ECO:0007669"/>
    <property type="project" value="UniProtKB-KW"/>
</dbReference>
<sequence length="449" mass="49490">MAANKAFKKVKKSLEEAGIKFVRILWCDNANIIRGKAVHVEMLSHYFNYGVGISAGQQGVPVMYDAVIPETGLSPVGEIRLIPDWFSFTPLPYAPGHASIMGNMVLDGSPWALCPRNFLVRMIEAARREGLEIRAAFENEFYLLQQTSQGIVAADSTVFASTQAMDRNRVVIDEIAQALISQGIPVEQYYPESGPGQQEISIRYTNALQAADWQITFRETVKAIAHQHNLTASFLPKIFADAAGSGCHIHLSIWRNGQNLLPDPQGVCGISPIGEAFIAGILDRLPALMALTTPSTNSYRRIRPHCWSGAFRCWGLDNREAAVRVPSNPAFNGSTHFELKTVDASANPYLALGAVIAAGIDGVQRNLKPGNPVTQDPGHLPIEERHTNGIDLLPQNLGEALEFLKRDNMLLIALNPQLSQAFLAVRQAEWEAMKDWELQAEVKLLLEKY</sequence>
<feature type="domain" description="GS catalytic" evidence="8">
    <location>
        <begin position="115"/>
        <end position="449"/>
    </location>
</feature>
<evidence type="ECO:0000313" key="10">
    <source>
        <dbReference type="Proteomes" id="UP000222310"/>
    </source>
</evidence>
<dbReference type="Gene3D" id="3.10.20.70">
    <property type="entry name" value="Glutamine synthetase, N-terminal domain"/>
    <property type="match status" value="1"/>
</dbReference>
<dbReference type="SMART" id="SM01230">
    <property type="entry name" value="Gln-synt_C"/>
    <property type="match status" value="1"/>
</dbReference>
<comment type="similarity">
    <text evidence="1 6 7">Belongs to the glutamine synthetase family.</text>
</comment>
<dbReference type="SUPFAM" id="SSF54368">
    <property type="entry name" value="Glutamine synthetase, N-terminal domain"/>
    <property type="match status" value="1"/>
</dbReference>
<dbReference type="InterPro" id="IPR008146">
    <property type="entry name" value="Gln_synth_cat_dom"/>
</dbReference>
<comment type="caution">
    <text evidence="9">The sequence shown here is derived from an EMBL/GenBank/DDBJ whole genome shotgun (WGS) entry which is preliminary data.</text>
</comment>
<dbReference type="RefSeq" id="WP_099067325.1">
    <property type="nucleotide sequence ID" value="NZ_LAHD01000003.1"/>
</dbReference>
<keyword evidence="4" id="KW-0067">ATP-binding</keyword>
<dbReference type="GO" id="GO:0006542">
    <property type="term" value="P:glutamine biosynthetic process"/>
    <property type="evidence" value="ECO:0007669"/>
    <property type="project" value="InterPro"/>
</dbReference>
<accession>A0A9Q5ZGF8</accession>
<dbReference type="Proteomes" id="UP000222310">
    <property type="component" value="Unassembled WGS sequence"/>
</dbReference>
<dbReference type="InterPro" id="IPR036651">
    <property type="entry name" value="Gln_synt_N_sf"/>
</dbReference>
<evidence type="ECO:0000256" key="3">
    <source>
        <dbReference type="ARBA" id="ARBA00022741"/>
    </source>
</evidence>
<evidence type="ECO:0000256" key="1">
    <source>
        <dbReference type="ARBA" id="ARBA00009897"/>
    </source>
</evidence>
<dbReference type="Gene3D" id="3.30.590.10">
    <property type="entry name" value="Glutamine synthetase/guanido kinase, catalytic domain"/>
    <property type="match status" value="1"/>
</dbReference>
<evidence type="ECO:0000313" key="9">
    <source>
        <dbReference type="EMBL" id="PHK07069.1"/>
    </source>
</evidence>
<dbReference type="InterPro" id="IPR014746">
    <property type="entry name" value="Gln_synth/guanido_kin_cat_dom"/>
</dbReference>
<evidence type="ECO:0000256" key="4">
    <source>
        <dbReference type="ARBA" id="ARBA00022840"/>
    </source>
</evidence>
<dbReference type="Pfam" id="PF00120">
    <property type="entry name" value="Gln-synt_C"/>
    <property type="match status" value="1"/>
</dbReference>
<keyword evidence="2" id="KW-0436">Ligase</keyword>
<protein>
    <submittedName>
        <fullName evidence="9">Glutamine synthetase</fullName>
    </submittedName>
</protein>
<evidence type="ECO:0000256" key="5">
    <source>
        <dbReference type="ARBA" id="ARBA00045640"/>
    </source>
</evidence>
<dbReference type="InterPro" id="IPR008147">
    <property type="entry name" value="Gln_synt_N"/>
</dbReference>
<gene>
    <name evidence="9" type="ORF">VF08_02055</name>
</gene>
<evidence type="ECO:0000259" key="8">
    <source>
        <dbReference type="PROSITE" id="PS51987"/>
    </source>
</evidence>
<organism evidence="9 10">
    <name type="scientific">Nostoc linckia z8</name>
    <dbReference type="NCBI Taxonomy" id="1628746"/>
    <lineage>
        <taxon>Bacteria</taxon>
        <taxon>Bacillati</taxon>
        <taxon>Cyanobacteriota</taxon>
        <taxon>Cyanophyceae</taxon>
        <taxon>Nostocales</taxon>
        <taxon>Nostocaceae</taxon>
        <taxon>Nostoc</taxon>
    </lineage>
</organism>
<evidence type="ECO:0000256" key="7">
    <source>
        <dbReference type="RuleBase" id="RU000384"/>
    </source>
</evidence>
<reference evidence="9 10" key="1">
    <citation type="submission" date="2015-02" db="EMBL/GenBank/DDBJ databases">
        <title>Nostoc linckia genome annotation.</title>
        <authorList>
            <person name="Zhou Z."/>
        </authorList>
    </citation>
    <scope>NUCLEOTIDE SEQUENCE [LARGE SCALE GENOMIC DNA]</scope>
    <source>
        <strain evidence="10">z8</strain>
    </source>
</reference>